<dbReference type="PANTHER" id="PTHR35218:SF9">
    <property type="entry name" value="ENDONUCLEASE_EXONUCLEASE_PHOSPHATASE DOMAIN-CONTAINING PROTEIN"/>
    <property type="match status" value="1"/>
</dbReference>
<organism evidence="1 2">
    <name type="scientific">Corchorus olitorius</name>
    <dbReference type="NCBI Taxonomy" id="93759"/>
    <lineage>
        <taxon>Eukaryota</taxon>
        <taxon>Viridiplantae</taxon>
        <taxon>Streptophyta</taxon>
        <taxon>Embryophyta</taxon>
        <taxon>Tracheophyta</taxon>
        <taxon>Spermatophyta</taxon>
        <taxon>Magnoliopsida</taxon>
        <taxon>eudicotyledons</taxon>
        <taxon>Gunneridae</taxon>
        <taxon>Pentapetalae</taxon>
        <taxon>rosids</taxon>
        <taxon>malvids</taxon>
        <taxon>Malvales</taxon>
        <taxon>Malvaceae</taxon>
        <taxon>Grewioideae</taxon>
        <taxon>Apeibeae</taxon>
        <taxon>Corchorus</taxon>
    </lineage>
</organism>
<evidence type="ECO:0000313" key="1">
    <source>
        <dbReference type="EMBL" id="OMP11326.1"/>
    </source>
</evidence>
<name>A0A1R3KW84_9ROSI</name>
<proteinExistence type="predicted"/>
<dbReference type="EMBL" id="AWUE01010777">
    <property type="protein sequence ID" value="OMP11326.1"/>
    <property type="molecule type" value="Genomic_DNA"/>
</dbReference>
<sequence length="597" mass="68761">MTPDLPAKDSLLPTTQKFIHLLETQLAITYPTMTIEHSSELHRQPFLKLIVGLIIVLSERHDSDGKTHIQLLDRWLRFGREELPTLFYCQDMVKDMSFLERLYQRGIANNFPPALALANFEEDDQIINVTSPITSVTLKGSDNQLFFIRTPPILRGRISARFSISQEKKYSTEHIIKLLLDSTDMLFENYEEIDCQGPCILNPPARPLQVGILIVNARGALNPHFIKKFKIKTLQYNPDIVIIIETRTSVPHTLPTRRSIIYDSSLFIKSAVFFGGFWLLWNSRKDPSANFTVELYSHSSKINFIMSLTLHSSLYSDLCIVHHFESPPRLCIVSMPQHIAELPLRHHLSDKVQSFIRLIEVQFGVSYEEQALNDASTFTYLLRQWLRLTHQSRRICSSQSRLTTNHDVLRQIYSRGIADLSPPQLSMDQEFGEPTRLFLTDTESRITMAGERREILLITTPPMSKARFSTYFQVNSDNHSTTHQITPRVQSPNQRMQEGQMRIMVINAEGAAHPYLMDAFSHHCTNFHPHLVVITETRMQENSGRDARSSMGFPISTYISPIGYFGGQWWLWNSIDFLTQLDVRTNYSLDVDIHINI</sequence>
<dbReference type="Proteomes" id="UP000187203">
    <property type="component" value="Unassembled WGS sequence"/>
</dbReference>
<gene>
    <name evidence="1" type="ORF">COLO4_03880</name>
</gene>
<keyword evidence="2" id="KW-1185">Reference proteome</keyword>
<dbReference type="PANTHER" id="PTHR35218">
    <property type="entry name" value="RNASE H DOMAIN-CONTAINING PROTEIN"/>
    <property type="match status" value="1"/>
</dbReference>
<accession>A0A1R3KW84</accession>
<reference evidence="2" key="1">
    <citation type="submission" date="2013-09" db="EMBL/GenBank/DDBJ databases">
        <title>Corchorus olitorius genome sequencing.</title>
        <authorList>
            <person name="Alam M."/>
            <person name="Haque M.S."/>
            <person name="Islam M.S."/>
            <person name="Emdad E.M."/>
            <person name="Islam M.M."/>
            <person name="Ahmed B."/>
            <person name="Halim A."/>
            <person name="Hossen Q.M.M."/>
            <person name="Hossain M.Z."/>
            <person name="Ahmed R."/>
            <person name="Khan M.M."/>
            <person name="Islam R."/>
            <person name="Rashid M.M."/>
            <person name="Khan S.A."/>
            <person name="Rahman M.S."/>
            <person name="Alam M."/>
            <person name="Yahiya A.S."/>
            <person name="Khan M.S."/>
            <person name="Azam M.S."/>
            <person name="Haque T."/>
            <person name="Lashkar M.Z.H."/>
            <person name="Akhand A.I."/>
            <person name="Morshed G."/>
            <person name="Roy S."/>
            <person name="Uddin K.S."/>
            <person name="Rabeya T."/>
            <person name="Hossain A.S."/>
            <person name="Chowdhury A."/>
            <person name="Snigdha A.R."/>
            <person name="Mortoza M.S."/>
            <person name="Matin S.A."/>
            <person name="Hoque S.M.E."/>
            <person name="Islam M.K."/>
            <person name="Roy D.K."/>
            <person name="Haider R."/>
            <person name="Moosa M.M."/>
            <person name="Elias S.M."/>
            <person name="Hasan A.M."/>
            <person name="Jahan S."/>
            <person name="Shafiuddin M."/>
            <person name="Mahmood N."/>
            <person name="Shommy N.S."/>
        </authorList>
    </citation>
    <scope>NUCLEOTIDE SEQUENCE [LARGE SCALE GENOMIC DNA]</scope>
    <source>
        <strain evidence="2">cv. O-4</strain>
    </source>
</reference>
<dbReference type="AlphaFoldDB" id="A0A1R3KW84"/>
<evidence type="ECO:0008006" key="3">
    <source>
        <dbReference type="Google" id="ProtNLM"/>
    </source>
</evidence>
<protein>
    <recommendedName>
        <fullName evidence="3">Endonuclease/exonuclease/phosphatase</fullName>
    </recommendedName>
</protein>
<comment type="caution">
    <text evidence="1">The sequence shown here is derived from an EMBL/GenBank/DDBJ whole genome shotgun (WGS) entry which is preliminary data.</text>
</comment>
<evidence type="ECO:0000313" key="2">
    <source>
        <dbReference type="Proteomes" id="UP000187203"/>
    </source>
</evidence>